<organism evidence="1 2">
    <name type="scientific">Muribaculum caecicola</name>
    <dbReference type="NCBI Taxonomy" id="3038144"/>
    <lineage>
        <taxon>Bacteria</taxon>
        <taxon>Pseudomonadati</taxon>
        <taxon>Bacteroidota</taxon>
        <taxon>Bacteroidia</taxon>
        <taxon>Bacteroidales</taxon>
        <taxon>Muribaculaceae</taxon>
        <taxon>Muribaculum</taxon>
    </lineage>
</organism>
<evidence type="ECO:0000313" key="2">
    <source>
        <dbReference type="Proteomes" id="UP000305401"/>
    </source>
</evidence>
<accession>A0AC61S5G3</accession>
<dbReference type="Proteomes" id="UP000305401">
    <property type="component" value="Unassembled WGS sequence"/>
</dbReference>
<gene>
    <name evidence="1" type="ORF">E5990_06955</name>
</gene>
<name>A0AC61S5G3_9BACT</name>
<evidence type="ECO:0000313" key="1">
    <source>
        <dbReference type="EMBL" id="THG49536.1"/>
    </source>
</evidence>
<reference evidence="1" key="1">
    <citation type="submission" date="2019-04" db="EMBL/GenBank/DDBJ databases">
        <title>Microbes associate with the intestines of laboratory mice.</title>
        <authorList>
            <person name="Navarre W."/>
            <person name="Wong E."/>
            <person name="Huang K.C."/>
            <person name="Tropini C."/>
            <person name="Ng K."/>
            <person name="Yu B."/>
        </authorList>
    </citation>
    <scope>NUCLEOTIDE SEQUENCE</scope>
    <source>
        <strain evidence="1">NM86_A22</strain>
    </source>
</reference>
<proteinExistence type="predicted"/>
<protein>
    <submittedName>
        <fullName evidence="1">Sugar phosphate isomerase/epimerase</fullName>
    </submittedName>
</protein>
<dbReference type="EMBL" id="SSTG01000078">
    <property type="protein sequence ID" value="THG49536.1"/>
    <property type="molecule type" value="Genomic_DNA"/>
</dbReference>
<keyword evidence="2" id="KW-1185">Reference proteome</keyword>
<keyword evidence="1" id="KW-0413">Isomerase</keyword>
<comment type="caution">
    <text evidence="1">The sequence shown here is derived from an EMBL/GenBank/DDBJ whole genome shotgun (WGS) entry which is preliminary data.</text>
</comment>
<sequence length="302" mass="34070">MKHIKFTLSFLLAIVISTTAVTAQQNKTIGIQLYSVMPAMNSDAEGSLKRLAGIGYNACELVQWGGDSNVFGMKPSEFKNACSRNGIEIISTHSGIQEDSDTPESVEKRWRSLFQIQKSLGGKYFIVPSYNYENTTEGVKAMAAYFNRIGKIANEYGLKFGYHNHSHEFKPLNDNPSQTMYDLFTQLTDSGSVCLELDVYWAQKADRNPVELLKTYPGRIKILHIKDDFTIGQSGKMDFESIFRQFYANGHTDYVVEIETPASLRQKTGHDGKPLTETEIMDEVFKSADLSWKYLNNATFTL</sequence>